<evidence type="ECO:0000256" key="2">
    <source>
        <dbReference type="ARBA" id="ARBA00004442"/>
    </source>
</evidence>
<evidence type="ECO:0000256" key="3">
    <source>
        <dbReference type="ARBA" id="ARBA00005848"/>
    </source>
</evidence>
<evidence type="ECO:0000256" key="10">
    <source>
        <dbReference type="ARBA" id="ARBA00023237"/>
    </source>
</evidence>
<dbReference type="Gene3D" id="2.20.70.140">
    <property type="match status" value="5"/>
</dbReference>
<dbReference type="EMBL" id="AEPS01000002">
    <property type="protein sequence ID" value="EFU68227.1"/>
    <property type="molecule type" value="Genomic_DNA"/>
</dbReference>
<dbReference type="InterPro" id="IPR005594">
    <property type="entry name" value="YadA_C"/>
</dbReference>
<dbReference type="InterPro" id="IPR011049">
    <property type="entry name" value="Serralysin-like_metalloprot_C"/>
</dbReference>
<comment type="similarity">
    <text evidence="3">Belongs to the autotransporter-2 (AT-2) (TC 1.B.40) family.</text>
</comment>
<evidence type="ECO:0000256" key="7">
    <source>
        <dbReference type="ARBA" id="ARBA00022729"/>
    </source>
</evidence>
<evidence type="ECO:0000256" key="4">
    <source>
        <dbReference type="ARBA" id="ARBA00022448"/>
    </source>
</evidence>
<dbReference type="GO" id="GO:0009279">
    <property type="term" value="C:cell outer membrane"/>
    <property type="evidence" value="ECO:0007669"/>
    <property type="project" value="UniProtKB-SubCell"/>
</dbReference>
<accession>E6KVB8</accession>
<dbReference type="GO" id="GO:0009986">
    <property type="term" value="C:cell surface"/>
    <property type="evidence" value="ECO:0007669"/>
    <property type="project" value="UniProtKB-SubCell"/>
</dbReference>
<dbReference type="OrthoDB" id="5680814at2"/>
<dbReference type="Gene3D" id="3.30.1300.30">
    <property type="entry name" value="GSPII I/J protein-like"/>
    <property type="match status" value="1"/>
</dbReference>
<dbReference type="Pfam" id="PF03895">
    <property type="entry name" value="YadA_anchor"/>
    <property type="match status" value="1"/>
</dbReference>
<dbReference type="Pfam" id="PF05662">
    <property type="entry name" value="YadA_stalk"/>
    <property type="match status" value="7"/>
</dbReference>
<dbReference type="Pfam" id="PF05658">
    <property type="entry name" value="YadA_head"/>
    <property type="match status" value="5"/>
</dbReference>
<dbReference type="SUPFAM" id="SSF101967">
    <property type="entry name" value="Adhesin YadA, collagen-binding domain"/>
    <property type="match status" value="9"/>
</dbReference>
<organism evidence="14 15">
    <name type="scientific">Aggregatibacter segnis ATCC 33393</name>
    <dbReference type="NCBI Taxonomy" id="888057"/>
    <lineage>
        <taxon>Bacteria</taxon>
        <taxon>Pseudomonadati</taxon>
        <taxon>Pseudomonadota</taxon>
        <taxon>Gammaproteobacteria</taxon>
        <taxon>Pasteurellales</taxon>
        <taxon>Pasteurellaceae</taxon>
        <taxon>Aggregatibacter</taxon>
    </lineage>
</organism>
<sequence length="1667" mass="168998">MDAGKDVDGQLNIGIGQSAGSNVKGKGNIALGQGAGKFIGGANNSVSNNIAIGTLANSYNTPTDIVESVAIGMSAQAKTRSVAVGTETKATGLDSVSIGNGATSTESGGVAIGNNAVANGESNVALGRSSVANDTAATGYLTGTTSTKVVSVGKSDLLRRVVNVADGADDQDAVTVKQLKEVSNDVFNKVNSKINGLTGGGAGINYDAAPRTTTENSVTLSKNDGKKTLIGNVAEGTKDDDAVNVQQLNKVVDANKTHYFSTKNAAAIGNFNNDGAKGEKSLAVGMDVHANGATSVAVGNNTSAEGLGSIAIGALYNGSATLDDNVAQTSVQTVAKSSTGQGFLYNTAIGAGSSTEGNNSVAIGSLARVSTKQQNISSPDRAVALGYYATASASKAIAIGERATANEYQGTALGSQATATGSASNAIGAAAFVGDKGVNSIAMGTNQRVNGANSGSIGYAGKLALTTTGRSLGGTYDPNATLVTGEGTYSIGNTNSEILSNQSGVFGNDNFVQAKENIRVVGNSNIISKNNQTPVGGGSPVATSLKNVYVTGHGNKVDVGVAPLEDSKNIFVMGAGNIIGDSSTAKNITDTYVIGTGNKVSESNELTTTDDPSDPAATKTKIGKGYFILGNNVNATLQNSVYLGTESAFINAGAVSSGKGNYSQFNSAGFPAYQYAGGAPVGVVTIGNDTQTRRLQGVAAGLVGPQSTDAINGSQLYAHTRPMGFVADNSGAEGKNLDGLAIDDTSITMAKRAAGQALKLNGGAKGVLSDENIGTVVNGTNQVDIKLAKELKKLTSAQFGDDNANTTVNSSGVTIKDGPSFTKNSIDANNNKITKVAAGDVNANSTDAVNGSQLNEVKETAEKGWNLTTAGSAATKHKVAPGTDVDISSADKNITVSNNQGNVTLTLNKDLNLTEDGSVKVGATKVTKDGVTIENGPSMTITNGINAGDKKITNVKAGEADTDAVNVAQLNEVKNAAATAGKGWTLSTGKNDNNKYVVKPEAEVNISGDTNITVTHDRGNVEVALNKNLDLTKDGSVKIDQTTLNKDGLAVGTNVKVTDKGLTAGDVSVTTDGINAGNKKITNVADGTIVADSKDAVNGGQLHKVKTDLETAVTAAKTEVEAGENVTVTTTTGAGKQTIYTVSAKDTSASVSNGSDMIKVEAEAEAKKGTVHVTNYKVDLSDKAKADIQKGVDAKTKVDNEGLTFATDGGNTNVRKLGDTVGVKGDNNITTKANGNDVNVTLNKELKDLTSAQFVKDNDSTKVDSQGVTITGGPSMTKNGIAMNDKAITGLASGLDGVTDVTKAPDTKLKNAVNVGDLKTVATDAFGLKDKAGNKVTQDLGTTAQITGDDNINTKVEEQPVDGKKTAKLTVSLNNEITLGGTTKGNQDGTLAVKSANDQNSVTLNGKDGSIDIDGADAKGKVTVAQGATDVNGAAGEKKTRIVYDVDGGAREYVATLNDGLKFGANDGAVHKAPLNTQVDIKGAATNTDWTKFDGGSNIMTKVEGNTVTVGLAKDVNVNSVTATEHVTVGGTTKITNDGVTIQDGPSMTKSNGIDASNMTIKNVAPGVNNTDAANVGQLRILEGKVNRVDRNLRAGVAGANAAASLPQAYLPGKNMVAVSAGTYRGEGAIALGVSRVSDNGKVVVKLTGNSDTRGNFGAGVGAGYQW</sequence>
<keyword evidence="4" id="KW-0813">Transport</keyword>
<keyword evidence="15" id="KW-1185">Reference proteome</keyword>
<feature type="domain" description="Trimeric autotransporter adhesin YadA-like head" evidence="12">
    <location>
        <begin position="347"/>
        <end position="366"/>
    </location>
</feature>
<feature type="domain" description="Trimeric autotransporter adhesin YadA-like C-terminal membrane anchor" evidence="11">
    <location>
        <begin position="1607"/>
        <end position="1667"/>
    </location>
</feature>
<evidence type="ECO:0000259" key="11">
    <source>
        <dbReference type="Pfam" id="PF03895"/>
    </source>
</evidence>
<proteinExistence type="inferred from homology"/>
<comment type="caution">
    <text evidence="14">The sequence shown here is derived from an EMBL/GenBank/DDBJ whole genome shotgun (WGS) entry which is preliminary data.</text>
</comment>
<feature type="domain" description="Trimeric autotransporter adhesin YadA-like stalk" evidence="13">
    <location>
        <begin position="230"/>
        <end position="264"/>
    </location>
</feature>
<reference evidence="14 15" key="1">
    <citation type="submission" date="2010-12" db="EMBL/GenBank/DDBJ databases">
        <authorList>
            <person name="Muzny D."/>
            <person name="Qin X."/>
            <person name="Deng J."/>
            <person name="Jiang H."/>
            <person name="Liu Y."/>
            <person name="Qu J."/>
            <person name="Song X.-Z."/>
            <person name="Zhang L."/>
            <person name="Thornton R."/>
            <person name="Coyle M."/>
            <person name="Francisco L."/>
            <person name="Jackson L."/>
            <person name="Javaid M."/>
            <person name="Korchina V."/>
            <person name="Kovar C."/>
            <person name="Mata R."/>
            <person name="Mathew T."/>
            <person name="Ngo R."/>
            <person name="Nguyen L."/>
            <person name="Nguyen N."/>
            <person name="Okwuonu G."/>
            <person name="Ongeri F."/>
            <person name="Pham C."/>
            <person name="Simmons D."/>
            <person name="Wilczek-Boney K."/>
            <person name="Hale W."/>
            <person name="Jakkamsetti A."/>
            <person name="Pham P."/>
            <person name="Ruth R."/>
            <person name="San Lucas F."/>
            <person name="Warren J."/>
            <person name="Zhang J."/>
            <person name="Zhao Z."/>
            <person name="Zhou C."/>
            <person name="Zhu D."/>
            <person name="Lee S."/>
            <person name="Bess C."/>
            <person name="Blankenburg K."/>
            <person name="Forbes L."/>
            <person name="Fu Q."/>
            <person name="Gubbala S."/>
            <person name="Hirani K."/>
            <person name="Jayaseelan J.C."/>
            <person name="Lara F."/>
            <person name="Munidasa M."/>
            <person name="Palculict T."/>
            <person name="Patil S."/>
            <person name="Pu L.-L."/>
            <person name="Saada N."/>
            <person name="Tang L."/>
            <person name="Weissenberger G."/>
            <person name="Zhu Y."/>
            <person name="Hemphill L."/>
            <person name="Shang Y."/>
            <person name="Youmans B."/>
            <person name="Ayvaz T."/>
            <person name="Ross M."/>
            <person name="Santibanez J."/>
            <person name="Aqrawi P."/>
            <person name="Gross S."/>
            <person name="Joshi V."/>
            <person name="Fowler G."/>
            <person name="Nazareth L."/>
            <person name="Reid J."/>
            <person name="Worley K."/>
            <person name="Petrosino J."/>
            <person name="Highlander S."/>
            <person name="Gibbs R."/>
        </authorList>
    </citation>
    <scope>NUCLEOTIDE SEQUENCE [LARGE SCALE GENOMIC DNA]</scope>
    <source>
        <strain evidence="14 15">ATCC 33393</strain>
    </source>
</reference>
<evidence type="ECO:0000256" key="8">
    <source>
        <dbReference type="ARBA" id="ARBA00022927"/>
    </source>
</evidence>
<evidence type="ECO:0000256" key="6">
    <source>
        <dbReference type="ARBA" id="ARBA00022692"/>
    </source>
</evidence>
<dbReference type="STRING" id="739.GCA_001059425_01819"/>
<dbReference type="HOGENOM" id="CLU_235277_0_0_6"/>
<keyword evidence="6" id="KW-0812">Transmembrane</keyword>
<comment type="subcellular location">
    <subcellularLocation>
        <location evidence="2">Cell outer membrane</location>
    </subcellularLocation>
    <subcellularLocation>
        <location evidence="1">Cell surface</location>
    </subcellularLocation>
</comment>
<protein>
    <submittedName>
        <fullName evidence="14">Hsf protein</fullName>
    </submittedName>
</protein>
<evidence type="ECO:0000259" key="13">
    <source>
        <dbReference type="Pfam" id="PF05662"/>
    </source>
</evidence>
<feature type="domain" description="Trimeric autotransporter adhesin YadA-like stalk" evidence="13">
    <location>
        <begin position="1080"/>
        <end position="1118"/>
    </location>
</feature>
<feature type="domain" description="Trimeric autotransporter adhesin YadA-like head" evidence="12">
    <location>
        <begin position="108"/>
        <end position="129"/>
    </location>
</feature>
<feature type="domain" description="Trimeric autotransporter adhesin YadA-like stalk" evidence="13">
    <location>
        <begin position="694"/>
        <end position="736"/>
    </location>
</feature>
<keyword evidence="10" id="KW-0998">Cell outer membrane</keyword>
<name>E6KVB8_9PAST</name>
<dbReference type="InterPro" id="IPR045584">
    <property type="entry name" value="Pilin-like"/>
</dbReference>
<keyword evidence="8" id="KW-0653">Protein transport</keyword>
<dbReference type="RefSeq" id="WP_005715724.1">
    <property type="nucleotide sequence ID" value="NZ_GL622200.1"/>
</dbReference>
<dbReference type="Proteomes" id="UP000032871">
    <property type="component" value="Unassembled WGS sequence"/>
</dbReference>
<evidence type="ECO:0000259" key="12">
    <source>
        <dbReference type="Pfam" id="PF05658"/>
    </source>
</evidence>
<evidence type="ECO:0000256" key="9">
    <source>
        <dbReference type="ARBA" id="ARBA00023136"/>
    </source>
</evidence>
<dbReference type="InterPro" id="IPR008635">
    <property type="entry name" value="Coiled_stalk_dom"/>
</dbReference>
<evidence type="ECO:0000256" key="1">
    <source>
        <dbReference type="ARBA" id="ARBA00004241"/>
    </source>
</evidence>
<gene>
    <name evidence="14" type="primary">hsf</name>
    <name evidence="14" type="ORF">HMPREF9064_0100</name>
</gene>
<feature type="domain" description="Trimeric autotransporter adhesin YadA-like stalk" evidence="13">
    <location>
        <begin position="832"/>
        <end position="874"/>
    </location>
</feature>
<evidence type="ECO:0000256" key="5">
    <source>
        <dbReference type="ARBA" id="ARBA00022452"/>
    </source>
</evidence>
<keyword evidence="9" id="KW-0472">Membrane</keyword>
<dbReference type="Gene3D" id="6.20.50.100">
    <property type="match status" value="2"/>
</dbReference>
<dbReference type="SUPFAM" id="SSF54523">
    <property type="entry name" value="Pili subunits"/>
    <property type="match status" value="1"/>
</dbReference>
<dbReference type="GO" id="GO:0015031">
    <property type="term" value="P:protein transport"/>
    <property type="evidence" value="ECO:0007669"/>
    <property type="project" value="UniProtKB-KW"/>
</dbReference>
<feature type="domain" description="Trimeric autotransporter adhesin YadA-like stalk" evidence="13">
    <location>
        <begin position="1561"/>
        <end position="1601"/>
    </location>
</feature>
<feature type="domain" description="Trimeric autotransporter adhesin YadA-like head" evidence="12">
    <location>
        <begin position="79"/>
        <end position="102"/>
    </location>
</feature>
<keyword evidence="7" id="KW-0732">Signal</keyword>
<dbReference type="InterPro" id="IPR008640">
    <property type="entry name" value="Adhesin_Head_dom"/>
</dbReference>
<feature type="domain" description="Trimeric autotransporter adhesin YadA-like head" evidence="12">
    <location>
        <begin position="290"/>
        <end position="314"/>
    </location>
</feature>
<evidence type="ECO:0000313" key="15">
    <source>
        <dbReference type="Proteomes" id="UP000032871"/>
    </source>
</evidence>
<feature type="domain" description="Trimeric autotransporter adhesin YadA-like stalk" evidence="13">
    <location>
        <begin position="951"/>
        <end position="983"/>
    </location>
</feature>
<keyword evidence="5" id="KW-1134">Transmembrane beta strand</keyword>
<evidence type="ECO:0000313" key="14">
    <source>
        <dbReference type="EMBL" id="EFU68227.1"/>
    </source>
</evidence>
<feature type="domain" description="Trimeric autotransporter adhesin YadA-like stalk" evidence="13">
    <location>
        <begin position="160"/>
        <end position="198"/>
    </location>
</feature>
<dbReference type="Gene3D" id="2.150.10.10">
    <property type="entry name" value="Serralysin-like metalloprotease, C-terminal"/>
    <property type="match status" value="5"/>
</dbReference>
<dbReference type="Gene3D" id="1.20.5.170">
    <property type="match status" value="1"/>
</dbReference>
<feature type="domain" description="Trimeric autotransporter adhesin YadA-like head" evidence="12">
    <location>
        <begin position="381"/>
        <end position="400"/>
    </location>
</feature>
<dbReference type="CDD" id="cd12820">
    <property type="entry name" value="LbR_YadA-like"/>
    <property type="match status" value="1"/>
</dbReference>